<name>A0A059KJJ6_9BURK</name>
<dbReference type="AlphaFoldDB" id="A0A059KJJ6"/>
<sequence>MLEKHEAQPGIDRKLCEQQAQAFQPAGRRSHANEPRQHRRALRFHLHVDRLRTAFAVTATSFWSNLNFSSCPKLIN</sequence>
<organism evidence="2 3">
    <name type="scientific">Sphaerotilus natans subsp. natans DSM 6575</name>
    <dbReference type="NCBI Taxonomy" id="1286631"/>
    <lineage>
        <taxon>Bacteria</taxon>
        <taxon>Pseudomonadati</taxon>
        <taxon>Pseudomonadota</taxon>
        <taxon>Betaproteobacteria</taxon>
        <taxon>Burkholderiales</taxon>
        <taxon>Sphaerotilaceae</taxon>
        <taxon>Sphaerotilus</taxon>
    </lineage>
</organism>
<feature type="region of interest" description="Disordered" evidence="1">
    <location>
        <begin position="18"/>
        <end position="38"/>
    </location>
</feature>
<evidence type="ECO:0000256" key="1">
    <source>
        <dbReference type="SAM" id="MobiDB-lite"/>
    </source>
</evidence>
<dbReference type="EMBL" id="AZRA01000073">
    <property type="protein sequence ID" value="KDB51616.1"/>
    <property type="molecule type" value="Genomic_DNA"/>
</dbReference>
<keyword evidence="3" id="KW-1185">Reference proteome</keyword>
<comment type="caution">
    <text evidence="2">The sequence shown here is derived from an EMBL/GenBank/DDBJ whole genome shotgun (WGS) entry which is preliminary data.</text>
</comment>
<gene>
    <name evidence="2" type="ORF">X805_28160</name>
</gene>
<evidence type="ECO:0000313" key="3">
    <source>
        <dbReference type="Proteomes" id="UP000026714"/>
    </source>
</evidence>
<evidence type="ECO:0000313" key="2">
    <source>
        <dbReference type="EMBL" id="KDB51616.1"/>
    </source>
</evidence>
<accession>A0A059KJJ6</accession>
<proteinExistence type="predicted"/>
<dbReference type="Proteomes" id="UP000026714">
    <property type="component" value="Unassembled WGS sequence"/>
</dbReference>
<protein>
    <submittedName>
        <fullName evidence="2">Uncharacterized protein</fullName>
    </submittedName>
</protein>
<reference evidence="2 3" key="1">
    <citation type="journal article" date="2014" name="FEMS Microbiol. Ecol.">
        <title>Sphaerotilus natans encrusted with nanoball-shaped Fe(III) oxide minerals formed by nitrate-reducing mixotrophic Fe(II) oxidation.</title>
        <authorList>
            <person name="Park S."/>
            <person name="Kim D.H."/>
            <person name="Lee J.H."/>
            <person name="Hur H.G."/>
        </authorList>
    </citation>
    <scope>NUCLEOTIDE SEQUENCE [LARGE SCALE GENOMIC DNA]</scope>
    <source>
        <strain evidence="2 3">DSM 6575</strain>
    </source>
</reference>